<dbReference type="GeneTree" id="ENSGT00390000011439"/>
<reference evidence="3 4" key="1">
    <citation type="submission" date="2018-11" db="EMBL/GenBank/DDBJ databases">
        <title>Haplotype-resolved cattle genomes.</title>
        <authorList>
            <person name="Low W.Y."/>
            <person name="Tearle R."/>
            <person name="Bickhart D.M."/>
            <person name="Rosen B.D."/>
            <person name="Koren S."/>
            <person name="Rhie A."/>
            <person name="Hiendleder S."/>
            <person name="Phillippy A.M."/>
            <person name="Smith T.P.L."/>
            <person name="Williams J.L."/>
        </authorList>
    </citation>
    <scope>NUCLEOTIDE SEQUENCE [LARGE SCALE GENOMIC DNA]</scope>
</reference>
<dbReference type="GO" id="GO:0006401">
    <property type="term" value="P:RNA catabolic process"/>
    <property type="evidence" value="ECO:0007669"/>
    <property type="project" value="TreeGrafter"/>
</dbReference>
<feature type="compositionally biased region" description="Pro residues" evidence="1">
    <location>
        <begin position="50"/>
        <end position="60"/>
    </location>
</feature>
<evidence type="ECO:0000313" key="4">
    <source>
        <dbReference type="Proteomes" id="UP000429181"/>
    </source>
</evidence>
<dbReference type="OMA" id="EDYICYT"/>
<dbReference type="PANTHER" id="PTHR13383">
    <property type="entry name" value="RIBONUCLEASE H2 SUBUNIT B"/>
    <property type="match status" value="1"/>
</dbReference>
<dbReference type="STRING" id="30522.A0A4W2E776"/>
<evidence type="ECO:0000313" key="3">
    <source>
        <dbReference type="Proteomes" id="UP000314981"/>
    </source>
</evidence>
<dbReference type="Proteomes" id="UP000314981">
    <property type="component" value="Chromosome 22"/>
</dbReference>
<feature type="compositionally biased region" description="Basic and acidic residues" evidence="1">
    <location>
        <begin position="62"/>
        <end position="72"/>
    </location>
</feature>
<dbReference type="GO" id="GO:0032299">
    <property type="term" value="C:ribonuclease H2 complex"/>
    <property type="evidence" value="ECO:0007669"/>
    <property type="project" value="InterPro"/>
</dbReference>
<dbReference type="PANTHER" id="PTHR13383:SF11">
    <property type="entry name" value="RIBONUCLEASE H2 SUBUNIT B"/>
    <property type="match status" value="1"/>
</dbReference>
<reference evidence="2" key="2">
    <citation type="submission" date="2025-05" db="UniProtKB">
        <authorList>
            <consortium name="Ensembl"/>
        </authorList>
    </citation>
    <scope>IDENTIFICATION</scope>
</reference>
<proteinExistence type="predicted"/>
<dbReference type="Ensembl" id="ENSBIXT00005039886.1">
    <property type="protein sequence ID" value="ENSBIXP00005024580.1"/>
    <property type="gene ID" value="ENSBIXG00005004661.1"/>
</dbReference>
<accession>A0A4W2E776</accession>
<protein>
    <submittedName>
        <fullName evidence="2">Uncharacterized protein</fullName>
    </submittedName>
</protein>
<keyword evidence="3" id="KW-1185">Reference proteome</keyword>
<dbReference type="GO" id="GO:0005654">
    <property type="term" value="C:nucleoplasm"/>
    <property type="evidence" value="ECO:0007669"/>
    <property type="project" value="TreeGrafter"/>
</dbReference>
<dbReference type="Proteomes" id="UP000429181">
    <property type="component" value="Chromosome 22"/>
</dbReference>
<feature type="region of interest" description="Disordered" evidence="1">
    <location>
        <begin position="49"/>
        <end position="72"/>
    </location>
</feature>
<evidence type="ECO:0000313" key="2">
    <source>
        <dbReference type="Ensembl" id="ENSBIXP00000027544.1"/>
    </source>
</evidence>
<evidence type="ECO:0000256" key="1">
    <source>
        <dbReference type="SAM" id="MobiDB-lite"/>
    </source>
</evidence>
<name>A0A4W2E776_BOBOX</name>
<dbReference type="SMR" id="A0A4W2E776"/>
<sequence>MTGGANSRDRAHAWPHVFLDKDEDYVCYAHGLISDYIPKQVMTSKYLKLPKPPASVPNPPSEKAKLSDEPVKSKEDYTRFNFKDFKTVKENSKMTTAQKAQAKVDKSGMKSIDSFFGAKHVKKKLDLNR</sequence>
<dbReference type="InterPro" id="IPR040456">
    <property type="entry name" value="RNase_H2_suB"/>
</dbReference>
<organism evidence="2 3">
    <name type="scientific">Bos indicus x Bos taurus</name>
    <name type="common">Hybrid cattle</name>
    <dbReference type="NCBI Taxonomy" id="30522"/>
    <lineage>
        <taxon>Eukaryota</taxon>
        <taxon>Metazoa</taxon>
        <taxon>Chordata</taxon>
        <taxon>Craniata</taxon>
        <taxon>Vertebrata</taxon>
        <taxon>Euteleostomi</taxon>
        <taxon>Mammalia</taxon>
        <taxon>Eutheria</taxon>
        <taxon>Laurasiatheria</taxon>
        <taxon>Artiodactyla</taxon>
        <taxon>Ruminantia</taxon>
        <taxon>Pecora</taxon>
        <taxon>Bovidae</taxon>
        <taxon>Bovinae</taxon>
        <taxon>Bos</taxon>
    </lineage>
</organism>
<dbReference type="AlphaFoldDB" id="A0A4W2E776"/>
<dbReference type="Ensembl" id="ENSBIXT00000013059.1">
    <property type="protein sequence ID" value="ENSBIXP00000027544.1"/>
    <property type="gene ID" value="ENSBIXG00000008399.1"/>
</dbReference>